<dbReference type="GO" id="GO:0004519">
    <property type="term" value="F:endonuclease activity"/>
    <property type="evidence" value="ECO:0007669"/>
    <property type="project" value="UniProtKB-KW"/>
</dbReference>
<dbReference type="FunFam" id="3.30.70.270:FF:000003">
    <property type="entry name" value="Transposon Ty3-G Gag-Pol polyprotein"/>
    <property type="match status" value="1"/>
</dbReference>
<dbReference type="PANTHER" id="PTHR37984:SF5">
    <property type="entry name" value="PROTEIN NYNRIN-LIKE"/>
    <property type="match status" value="1"/>
</dbReference>
<dbReference type="Pfam" id="PF24626">
    <property type="entry name" value="SH3_Tf2-1"/>
    <property type="match status" value="1"/>
</dbReference>
<evidence type="ECO:0000313" key="8">
    <source>
        <dbReference type="EMBL" id="WMV35274.1"/>
    </source>
</evidence>
<dbReference type="SUPFAM" id="SSF54160">
    <property type="entry name" value="Chromo domain-like"/>
    <property type="match status" value="1"/>
</dbReference>
<dbReference type="Gene3D" id="3.30.70.270">
    <property type="match status" value="1"/>
</dbReference>
<dbReference type="PROSITE" id="PS50878">
    <property type="entry name" value="RT_POL"/>
    <property type="match status" value="1"/>
</dbReference>
<keyword evidence="5" id="KW-0378">Hydrolase</keyword>
<keyword evidence="9" id="KW-1185">Reference proteome</keyword>
<dbReference type="Pfam" id="PF00385">
    <property type="entry name" value="Chromo"/>
    <property type="match status" value="1"/>
</dbReference>
<reference evidence="8" key="1">
    <citation type="submission" date="2023-08" db="EMBL/GenBank/DDBJ databases">
        <title>A de novo genome assembly of Solanum verrucosum Schlechtendal, a Mexican diploid species geographically isolated from the other diploid A-genome species in potato relatives.</title>
        <authorList>
            <person name="Hosaka K."/>
        </authorList>
    </citation>
    <scope>NUCLEOTIDE SEQUENCE</scope>
    <source>
        <tissue evidence="8">Young leaves</tissue>
    </source>
</reference>
<evidence type="ECO:0000256" key="5">
    <source>
        <dbReference type="ARBA" id="ARBA00022801"/>
    </source>
</evidence>
<evidence type="ECO:0000256" key="4">
    <source>
        <dbReference type="ARBA" id="ARBA00022759"/>
    </source>
</evidence>
<protein>
    <recommendedName>
        <fullName evidence="7">Reverse transcriptase domain-containing protein</fullName>
    </recommendedName>
</protein>
<evidence type="ECO:0000256" key="3">
    <source>
        <dbReference type="ARBA" id="ARBA00022722"/>
    </source>
</evidence>
<keyword evidence="2" id="KW-0548">Nucleotidyltransferase</keyword>
<name>A0AAF0TWV7_SOLVR</name>
<dbReference type="InterPro" id="IPR023780">
    <property type="entry name" value="Chromo_domain"/>
</dbReference>
<dbReference type="InterPro" id="IPR041373">
    <property type="entry name" value="RT_RNaseH"/>
</dbReference>
<dbReference type="SUPFAM" id="SSF56672">
    <property type="entry name" value="DNA/RNA polymerases"/>
    <property type="match status" value="1"/>
</dbReference>
<keyword evidence="4" id="KW-0255">Endonuclease</keyword>
<keyword evidence="6" id="KW-0695">RNA-directed DNA polymerase</keyword>
<gene>
    <name evidence="8" type="ORF">MTR67_028659</name>
</gene>
<dbReference type="CDD" id="cd09274">
    <property type="entry name" value="RNase_HI_RT_Ty3"/>
    <property type="match status" value="1"/>
</dbReference>
<dbReference type="InterPro" id="IPR056924">
    <property type="entry name" value="SH3_Tf2-1"/>
</dbReference>
<dbReference type="Proteomes" id="UP001234989">
    <property type="component" value="Chromosome 6"/>
</dbReference>
<dbReference type="InterPro" id="IPR043502">
    <property type="entry name" value="DNA/RNA_pol_sf"/>
</dbReference>
<dbReference type="AlphaFoldDB" id="A0AAF0TWV7"/>
<evidence type="ECO:0000313" key="9">
    <source>
        <dbReference type="Proteomes" id="UP001234989"/>
    </source>
</evidence>
<evidence type="ECO:0000259" key="7">
    <source>
        <dbReference type="PROSITE" id="PS50878"/>
    </source>
</evidence>
<dbReference type="EMBL" id="CP133617">
    <property type="protein sequence ID" value="WMV35274.1"/>
    <property type="molecule type" value="Genomic_DNA"/>
</dbReference>
<dbReference type="GO" id="GO:0016787">
    <property type="term" value="F:hydrolase activity"/>
    <property type="evidence" value="ECO:0007669"/>
    <property type="project" value="UniProtKB-KW"/>
</dbReference>
<dbReference type="InterPro" id="IPR000477">
    <property type="entry name" value="RT_dom"/>
</dbReference>
<evidence type="ECO:0000256" key="2">
    <source>
        <dbReference type="ARBA" id="ARBA00022695"/>
    </source>
</evidence>
<dbReference type="InterPro" id="IPR016197">
    <property type="entry name" value="Chromo-like_dom_sf"/>
</dbReference>
<dbReference type="Gene3D" id="3.10.20.370">
    <property type="match status" value="1"/>
</dbReference>
<dbReference type="PANTHER" id="PTHR37984">
    <property type="entry name" value="PROTEIN CBG26694"/>
    <property type="match status" value="1"/>
</dbReference>
<dbReference type="Gene3D" id="3.10.10.10">
    <property type="entry name" value="HIV Type 1 Reverse Transcriptase, subunit A, domain 1"/>
    <property type="match status" value="1"/>
</dbReference>
<dbReference type="GO" id="GO:0003964">
    <property type="term" value="F:RNA-directed DNA polymerase activity"/>
    <property type="evidence" value="ECO:0007669"/>
    <property type="project" value="UniProtKB-KW"/>
</dbReference>
<evidence type="ECO:0000256" key="6">
    <source>
        <dbReference type="ARBA" id="ARBA00022918"/>
    </source>
</evidence>
<organism evidence="8 9">
    <name type="scientific">Solanum verrucosum</name>
    <dbReference type="NCBI Taxonomy" id="315347"/>
    <lineage>
        <taxon>Eukaryota</taxon>
        <taxon>Viridiplantae</taxon>
        <taxon>Streptophyta</taxon>
        <taxon>Embryophyta</taxon>
        <taxon>Tracheophyta</taxon>
        <taxon>Spermatophyta</taxon>
        <taxon>Magnoliopsida</taxon>
        <taxon>eudicotyledons</taxon>
        <taxon>Gunneridae</taxon>
        <taxon>Pentapetalae</taxon>
        <taxon>asterids</taxon>
        <taxon>lamiids</taxon>
        <taxon>Solanales</taxon>
        <taxon>Solanaceae</taxon>
        <taxon>Solanoideae</taxon>
        <taxon>Solaneae</taxon>
        <taxon>Solanum</taxon>
    </lineage>
</organism>
<feature type="domain" description="Reverse transcriptase" evidence="7">
    <location>
        <begin position="1"/>
        <end position="104"/>
    </location>
</feature>
<sequence length="456" mass="52198">MKSGEEYKTAFRTHHGLWEFRVMPFGLTNAPATFQSLMNVVFKDQMRKFILVFFDDILIYSKTMEAHIHHLDTVLRLLKINNLFAKFNKCAFGQTQVEYLGHIISGDECPVLALPDFTKPFVLEVDACNTGICAVLMQDKRPVAFLSQSLSRKHQGLSTYEKELIALLLAVEKWRHYLHPQHFIVKTDHFSLKFLQNQKITTALQHKGLTKLMGLSFEIQYKKGVENVVADALSRKMDTQAVVDAEQCMAISQLKPKWMEEILESYEGDPEVLKAIIALSTNSDAGKNMSLRQGILRFKGKAWIGNNVQSKVDAIDQVLKERQIMTKTLLVVRKNLKLASKFYGPYQIVQKLGLIAYRLKLPTTAKIHPVFHISQLKRKVRGQKIPSIDPHICSPEGQPLVGLVVVLDRRMIKKGNKAVVQILVQWANLLPEEATWEDYQFIRSQFSNFVDLEDKF</sequence>
<proteinExistence type="predicted"/>
<evidence type="ECO:0000256" key="1">
    <source>
        <dbReference type="ARBA" id="ARBA00022679"/>
    </source>
</evidence>
<keyword evidence="1" id="KW-0808">Transferase</keyword>
<dbReference type="Pfam" id="PF00078">
    <property type="entry name" value="RVT_1"/>
    <property type="match status" value="1"/>
</dbReference>
<dbReference type="InterPro" id="IPR050951">
    <property type="entry name" value="Retrovirus_Pol_polyprotein"/>
</dbReference>
<dbReference type="CDD" id="cd01647">
    <property type="entry name" value="RT_LTR"/>
    <property type="match status" value="1"/>
</dbReference>
<accession>A0AAF0TWV7</accession>
<keyword evidence="3" id="KW-0540">Nuclease</keyword>
<dbReference type="Pfam" id="PF17917">
    <property type="entry name" value="RT_RNaseH"/>
    <property type="match status" value="1"/>
</dbReference>
<dbReference type="InterPro" id="IPR043128">
    <property type="entry name" value="Rev_trsase/Diguanyl_cyclase"/>
</dbReference>